<evidence type="ECO:0000256" key="1">
    <source>
        <dbReference type="ARBA" id="ARBA00006484"/>
    </source>
</evidence>
<reference evidence="2 3" key="1">
    <citation type="submission" date="2020-07" db="EMBL/GenBank/DDBJ databases">
        <title>Complete genome sequence for Sandaracinobacter sp. M6.</title>
        <authorList>
            <person name="Tang Y."/>
            <person name="Liu Q."/>
            <person name="Guo Z."/>
            <person name="Lei P."/>
            <person name="Huang B."/>
        </authorList>
    </citation>
    <scope>NUCLEOTIDE SEQUENCE [LARGE SCALE GENOMIC DNA]</scope>
    <source>
        <strain evidence="2 3">M6</strain>
    </source>
</reference>
<keyword evidence="3" id="KW-1185">Reference proteome</keyword>
<gene>
    <name evidence="2" type="ORF">H3309_11090</name>
</gene>
<comment type="similarity">
    <text evidence="1">Belongs to the short-chain dehydrogenases/reductases (SDR) family.</text>
</comment>
<dbReference type="InterPro" id="IPR002347">
    <property type="entry name" value="SDR_fam"/>
</dbReference>
<dbReference type="InterPro" id="IPR036291">
    <property type="entry name" value="NAD(P)-bd_dom_sf"/>
</dbReference>
<dbReference type="PANTHER" id="PTHR42879:SF2">
    <property type="entry name" value="3-OXOACYL-[ACYL-CARRIER-PROTEIN] REDUCTASE FABG"/>
    <property type="match status" value="1"/>
</dbReference>
<dbReference type="Pfam" id="PF13561">
    <property type="entry name" value="adh_short_C2"/>
    <property type="match status" value="1"/>
</dbReference>
<dbReference type="Gene3D" id="3.40.50.720">
    <property type="entry name" value="NAD(P)-binding Rossmann-like Domain"/>
    <property type="match status" value="1"/>
</dbReference>
<dbReference type="InterPro" id="IPR050259">
    <property type="entry name" value="SDR"/>
</dbReference>
<dbReference type="AlphaFoldDB" id="A0A7G5IEY4"/>
<sequence>MKRALVTGAASGIGAGIAARLRADGFTVLTVDRAAGCDLTLDVSAPGSAETMVEACRDRLGGLDVLVANAGVSAFEMIDGHDEAVWSDTIAINLDSVFRLVRNAVSLMKQGEAAAKGAARIITIGSVMSSHGEAGMAAYAAAKHGVLGLTRALAVELGPAGITVNCIQPGAILTGITKPAFAANPAFGDYWVQKSALKRLGTPEDIAGVAAFLAGEDSRFMTGAALVVDAGATAHP</sequence>
<dbReference type="PRINTS" id="PR00081">
    <property type="entry name" value="GDHRDH"/>
</dbReference>
<dbReference type="SUPFAM" id="SSF51735">
    <property type="entry name" value="NAD(P)-binding Rossmann-fold domains"/>
    <property type="match status" value="1"/>
</dbReference>
<evidence type="ECO:0000313" key="3">
    <source>
        <dbReference type="Proteomes" id="UP000515292"/>
    </source>
</evidence>
<dbReference type="PROSITE" id="PS00061">
    <property type="entry name" value="ADH_SHORT"/>
    <property type="match status" value="1"/>
</dbReference>
<dbReference type="RefSeq" id="WP_182294772.1">
    <property type="nucleotide sequence ID" value="NZ_CP059851.1"/>
</dbReference>
<dbReference type="KEGG" id="sand:H3309_11090"/>
<accession>A0A7G5IEY4</accession>
<proteinExistence type="inferred from homology"/>
<protein>
    <submittedName>
        <fullName evidence="2">SDR family oxidoreductase</fullName>
    </submittedName>
</protein>
<evidence type="ECO:0000313" key="2">
    <source>
        <dbReference type="EMBL" id="QMW21926.1"/>
    </source>
</evidence>
<dbReference type="EMBL" id="CP059851">
    <property type="protein sequence ID" value="QMW21926.1"/>
    <property type="molecule type" value="Genomic_DNA"/>
</dbReference>
<dbReference type="PANTHER" id="PTHR42879">
    <property type="entry name" value="3-OXOACYL-(ACYL-CARRIER-PROTEIN) REDUCTASE"/>
    <property type="match status" value="1"/>
</dbReference>
<dbReference type="GO" id="GO:0032787">
    <property type="term" value="P:monocarboxylic acid metabolic process"/>
    <property type="evidence" value="ECO:0007669"/>
    <property type="project" value="UniProtKB-ARBA"/>
</dbReference>
<name>A0A7G5IEY4_9SPHN</name>
<dbReference type="CDD" id="cd05233">
    <property type="entry name" value="SDR_c"/>
    <property type="match status" value="1"/>
</dbReference>
<dbReference type="FunFam" id="3.40.50.720:FF:000084">
    <property type="entry name" value="Short-chain dehydrogenase reductase"/>
    <property type="match status" value="1"/>
</dbReference>
<dbReference type="Proteomes" id="UP000515292">
    <property type="component" value="Chromosome"/>
</dbReference>
<dbReference type="PRINTS" id="PR00080">
    <property type="entry name" value="SDRFAMILY"/>
</dbReference>
<dbReference type="InterPro" id="IPR020904">
    <property type="entry name" value="Sc_DH/Rdtase_CS"/>
</dbReference>
<organism evidence="2 3">
    <name type="scientific">Sandaracinobacteroides saxicola</name>
    <dbReference type="NCBI Taxonomy" id="2759707"/>
    <lineage>
        <taxon>Bacteria</taxon>
        <taxon>Pseudomonadati</taxon>
        <taxon>Pseudomonadota</taxon>
        <taxon>Alphaproteobacteria</taxon>
        <taxon>Sphingomonadales</taxon>
        <taxon>Sphingosinicellaceae</taxon>
        <taxon>Sandaracinobacteroides</taxon>
    </lineage>
</organism>